<evidence type="ECO:0000313" key="2">
    <source>
        <dbReference type="EMBL" id="OGG65327.1"/>
    </source>
</evidence>
<dbReference type="STRING" id="1798497.A3D71_04580"/>
<reference evidence="2 3" key="1">
    <citation type="journal article" date="2016" name="Nat. Commun.">
        <title>Thousands of microbial genomes shed light on interconnected biogeochemical processes in an aquifer system.</title>
        <authorList>
            <person name="Anantharaman K."/>
            <person name="Brown C.T."/>
            <person name="Hug L.A."/>
            <person name="Sharon I."/>
            <person name="Castelle C.J."/>
            <person name="Probst A.J."/>
            <person name="Thomas B.C."/>
            <person name="Singh A."/>
            <person name="Wilkins M.J."/>
            <person name="Karaoz U."/>
            <person name="Brodie E.L."/>
            <person name="Williams K.H."/>
            <person name="Hubbard S.S."/>
            <person name="Banfield J.F."/>
        </authorList>
    </citation>
    <scope>NUCLEOTIDE SEQUENCE [LARGE SCALE GENOMIC DNA]</scope>
</reference>
<evidence type="ECO:0000313" key="3">
    <source>
        <dbReference type="Proteomes" id="UP000177652"/>
    </source>
</evidence>
<protein>
    <submittedName>
        <fullName evidence="2">Uncharacterized protein</fullName>
    </submittedName>
</protein>
<evidence type="ECO:0000256" key="1">
    <source>
        <dbReference type="SAM" id="Phobius"/>
    </source>
</evidence>
<dbReference type="AlphaFoldDB" id="A0A1F6DVG3"/>
<feature type="transmembrane region" description="Helical" evidence="1">
    <location>
        <begin position="43"/>
        <end position="63"/>
    </location>
</feature>
<sequence>MTTTLAVMLSIHVIGGVIAIGIHNVVLMHLLKKTPDYVFISRIAWSAVALFFLSWATSAYYYVTYYGTAVKPRIIAGAAPFAHTFFMETKEHIFLVLPFVALSIALCASYLRTNPDDALRKSTAFLTFVALGIGVATAVSGMLVSGSI</sequence>
<name>A0A1F6DVG3_9BACT</name>
<accession>A0A1F6DVG3</accession>
<feature type="transmembrane region" description="Helical" evidence="1">
    <location>
        <begin position="123"/>
        <end position="144"/>
    </location>
</feature>
<keyword evidence="1" id="KW-1133">Transmembrane helix</keyword>
<organism evidence="2 3">
    <name type="scientific">Candidatus Kaiserbacteria bacterium RIFCSPHIGHO2_02_FULL_55_20</name>
    <dbReference type="NCBI Taxonomy" id="1798497"/>
    <lineage>
        <taxon>Bacteria</taxon>
        <taxon>Candidatus Kaiseribacteriota</taxon>
    </lineage>
</organism>
<feature type="transmembrane region" description="Helical" evidence="1">
    <location>
        <begin position="6"/>
        <end position="31"/>
    </location>
</feature>
<feature type="transmembrane region" description="Helical" evidence="1">
    <location>
        <begin position="93"/>
        <end position="111"/>
    </location>
</feature>
<gene>
    <name evidence="2" type="ORF">A3D71_04580</name>
</gene>
<keyword evidence="1" id="KW-0812">Transmembrane</keyword>
<proteinExistence type="predicted"/>
<comment type="caution">
    <text evidence="2">The sequence shown here is derived from an EMBL/GenBank/DDBJ whole genome shotgun (WGS) entry which is preliminary data.</text>
</comment>
<dbReference type="EMBL" id="MFLK01000052">
    <property type="protein sequence ID" value="OGG65327.1"/>
    <property type="molecule type" value="Genomic_DNA"/>
</dbReference>
<dbReference type="Proteomes" id="UP000177652">
    <property type="component" value="Unassembled WGS sequence"/>
</dbReference>
<keyword evidence="1" id="KW-0472">Membrane</keyword>